<evidence type="ECO:0000256" key="7">
    <source>
        <dbReference type="ARBA" id="ARBA00023136"/>
    </source>
</evidence>
<dbReference type="GO" id="GO:0016020">
    <property type="term" value="C:membrane"/>
    <property type="evidence" value="ECO:0007669"/>
    <property type="project" value="UniProtKB-SubCell"/>
</dbReference>
<feature type="transmembrane region" description="Helical" evidence="10">
    <location>
        <begin position="58"/>
        <end position="76"/>
    </location>
</feature>
<dbReference type="AlphaFoldDB" id="A0A6A5Z4F2"/>
<organism evidence="13 14">
    <name type="scientific">Lophiotrema nucula</name>
    <dbReference type="NCBI Taxonomy" id="690887"/>
    <lineage>
        <taxon>Eukaryota</taxon>
        <taxon>Fungi</taxon>
        <taxon>Dikarya</taxon>
        <taxon>Ascomycota</taxon>
        <taxon>Pezizomycotina</taxon>
        <taxon>Dothideomycetes</taxon>
        <taxon>Pleosporomycetidae</taxon>
        <taxon>Pleosporales</taxon>
        <taxon>Lophiotremataceae</taxon>
        <taxon>Lophiotrema</taxon>
    </lineage>
</organism>
<dbReference type="SUPFAM" id="SSF52540">
    <property type="entry name" value="P-loop containing nucleoside triphosphate hydrolases"/>
    <property type="match status" value="1"/>
</dbReference>
<dbReference type="InterPro" id="IPR011527">
    <property type="entry name" value="ABC1_TM_dom"/>
</dbReference>
<evidence type="ECO:0000256" key="5">
    <source>
        <dbReference type="ARBA" id="ARBA00022840"/>
    </source>
</evidence>
<dbReference type="Proteomes" id="UP000799770">
    <property type="component" value="Unassembled WGS sequence"/>
</dbReference>
<feature type="transmembrane region" description="Helical" evidence="10">
    <location>
        <begin position="313"/>
        <end position="336"/>
    </location>
</feature>
<dbReference type="FunFam" id="3.40.50.300:FF:000287">
    <property type="entry name" value="Multidrug ABC transporter ATP-binding protein"/>
    <property type="match status" value="1"/>
</dbReference>
<name>A0A6A5Z4F2_9PLEO</name>
<dbReference type="Gene3D" id="3.40.50.300">
    <property type="entry name" value="P-loop containing nucleotide triphosphate hydrolases"/>
    <property type="match status" value="1"/>
</dbReference>
<dbReference type="PROSITE" id="PS50893">
    <property type="entry name" value="ABC_TRANSPORTER_2"/>
    <property type="match status" value="1"/>
</dbReference>
<evidence type="ECO:0000256" key="8">
    <source>
        <dbReference type="ARBA" id="ARBA00024363"/>
    </source>
</evidence>
<dbReference type="SMART" id="SM00382">
    <property type="entry name" value="AAA"/>
    <property type="match status" value="1"/>
</dbReference>
<feature type="transmembrane region" description="Helical" evidence="10">
    <location>
        <begin position="88"/>
        <end position="105"/>
    </location>
</feature>
<evidence type="ECO:0000256" key="10">
    <source>
        <dbReference type="SAM" id="Phobius"/>
    </source>
</evidence>
<evidence type="ECO:0000256" key="1">
    <source>
        <dbReference type="ARBA" id="ARBA00004141"/>
    </source>
</evidence>
<dbReference type="SUPFAM" id="SSF90123">
    <property type="entry name" value="ABC transporter transmembrane region"/>
    <property type="match status" value="1"/>
</dbReference>
<dbReference type="EMBL" id="ML977327">
    <property type="protein sequence ID" value="KAF2113767.1"/>
    <property type="molecule type" value="Genomic_DNA"/>
</dbReference>
<dbReference type="PANTHER" id="PTHR24221:SF503">
    <property type="entry name" value="MITOCHONDRIAL POTASSIUM CHANNEL ATP-BINDING SUBUNIT"/>
    <property type="match status" value="1"/>
</dbReference>
<feature type="transmembrane region" description="Helical" evidence="10">
    <location>
        <begin position="20"/>
        <end position="37"/>
    </location>
</feature>
<dbReference type="PANTHER" id="PTHR24221">
    <property type="entry name" value="ATP-BINDING CASSETTE SUB-FAMILY B"/>
    <property type="match status" value="1"/>
</dbReference>
<dbReference type="InterPro" id="IPR003593">
    <property type="entry name" value="AAA+_ATPase"/>
</dbReference>
<dbReference type="InterPro" id="IPR027417">
    <property type="entry name" value="P-loop_NTPase"/>
</dbReference>
<protein>
    <recommendedName>
        <fullName evidence="15">P-loop containing nucleoside triphosphate hydrolase protein</fullName>
    </recommendedName>
</protein>
<comment type="similarity">
    <text evidence="8">Belongs to the ABC transporter superfamily. ABCB family. Heavy Metal importer (TC 3.A.1.210) subfamily.</text>
</comment>
<keyword evidence="2" id="KW-0813">Transport</keyword>
<feature type="transmembrane region" description="Helical" evidence="10">
    <location>
        <begin position="112"/>
        <end position="132"/>
    </location>
</feature>
<keyword evidence="4" id="KW-0547">Nucleotide-binding</keyword>
<feature type="compositionally biased region" description="Low complexity" evidence="9">
    <location>
        <begin position="185"/>
        <end position="195"/>
    </location>
</feature>
<sequence>MDLNYTSVMASSQLLKALDYASTLCVLVYFVGSNIVAQHRHKLDKRKLTSRRRKILSVSLCTFITICYALQAIQYIPHLSSAPDDGLIHSISQFLLWTSLSLILSETASPSAFVWAGASALNSVLEVTIIAFSFSRPGPSNAPQIASFLRPIQVLTIFALFVFTISATVLLHDNPAPVDNEETQSLLSKSSTSTKIGPDANTSYNTLENAGVDYNSSKNLDSNSNSDSDEDEETLQLQQERLESSGGWLEYLKAFKIFIPYVVPTKNPKLQAYLVLMLINILLQRALNILGPRQLGLIIDNLWYHGQIPWKDIFLWVFFAIAASNSCGVGAVNEMLENRLAAWSRQELTYASLDHVMGLSMNFHDSKDSGEVIKAIEQAESLNELLRLLIVQLAPAVLDVAISLWYVMYLFDVYASFIVTSMIIAFVYATYKITLLATVARRTSSRKERDESKLIYESVGNWFTVSCFNQKGNAMSRLSRVLKERADAGLWNDDLYTYIYFFQEGSTYLGQLAVIILAAHRIVTGTSSVGDLVTLNSYWEKITWPLYVLGHNYRRINSALVDAERLLQLFQVSPAVMENPMAQALPNVTSAVELKDVTFAYECREPILHVISLTAEAGQTVAFVGETGSGKSTLFKLLLRFYDVTSGSITIDGQDLRDVTLSSVRDSFGFVPQDPVLFNTSILENVRYGRVNATDREVHEACKAASIHDKILSLPRGYAAEVGERGVKLSGGERQRIAIARAFLKDAPIVLLDEATSAMDSQTEAKIQDALRRLTKGRTTFVIAHRLSTVVEADKIIVVSNGRIVEEGTHKQLLDLKERYFDLWARQAVVGT</sequence>
<proteinExistence type="inferred from homology"/>
<comment type="subcellular location">
    <subcellularLocation>
        <location evidence="1">Membrane</location>
        <topology evidence="1">Multi-pass membrane protein</topology>
    </subcellularLocation>
</comment>
<dbReference type="InterPro" id="IPR039421">
    <property type="entry name" value="Type_1_exporter"/>
</dbReference>
<dbReference type="InterPro" id="IPR003439">
    <property type="entry name" value="ABC_transporter-like_ATP-bd"/>
</dbReference>
<accession>A0A6A5Z4F2</accession>
<dbReference type="Gene3D" id="1.20.1560.10">
    <property type="entry name" value="ABC transporter type 1, transmembrane domain"/>
    <property type="match status" value="1"/>
</dbReference>
<keyword evidence="14" id="KW-1185">Reference proteome</keyword>
<evidence type="ECO:0008006" key="15">
    <source>
        <dbReference type="Google" id="ProtNLM"/>
    </source>
</evidence>
<feature type="transmembrane region" description="Helical" evidence="10">
    <location>
        <begin position="385"/>
        <end position="408"/>
    </location>
</feature>
<dbReference type="InterPro" id="IPR036640">
    <property type="entry name" value="ABC1_TM_sf"/>
</dbReference>
<dbReference type="PROSITE" id="PS50929">
    <property type="entry name" value="ABC_TM1F"/>
    <property type="match status" value="1"/>
</dbReference>
<keyword evidence="5" id="KW-0067">ATP-binding</keyword>
<evidence type="ECO:0000256" key="4">
    <source>
        <dbReference type="ARBA" id="ARBA00022741"/>
    </source>
</evidence>
<dbReference type="OrthoDB" id="6500128at2759"/>
<dbReference type="InterPro" id="IPR017871">
    <property type="entry name" value="ABC_transporter-like_CS"/>
</dbReference>
<evidence type="ECO:0000256" key="2">
    <source>
        <dbReference type="ARBA" id="ARBA00022448"/>
    </source>
</evidence>
<dbReference type="GO" id="GO:0140359">
    <property type="term" value="F:ABC-type transporter activity"/>
    <property type="evidence" value="ECO:0007669"/>
    <property type="project" value="InterPro"/>
</dbReference>
<feature type="region of interest" description="Disordered" evidence="9">
    <location>
        <begin position="181"/>
        <end position="234"/>
    </location>
</feature>
<dbReference type="GO" id="GO:0005524">
    <property type="term" value="F:ATP binding"/>
    <property type="evidence" value="ECO:0007669"/>
    <property type="project" value="UniProtKB-KW"/>
</dbReference>
<reference evidence="13" key="1">
    <citation type="journal article" date="2020" name="Stud. Mycol.">
        <title>101 Dothideomycetes genomes: a test case for predicting lifestyles and emergence of pathogens.</title>
        <authorList>
            <person name="Haridas S."/>
            <person name="Albert R."/>
            <person name="Binder M."/>
            <person name="Bloem J."/>
            <person name="Labutti K."/>
            <person name="Salamov A."/>
            <person name="Andreopoulos B."/>
            <person name="Baker S."/>
            <person name="Barry K."/>
            <person name="Bills G."/>
            <person name="Bluhm B."/>
            <person name="Cannon C."/>
            <person name="Castanera R."/>
            <person name="Culley D."/>
            <person name="Daum C."/>
            <person name="Ezra D."/>
            <person name="Gonzalez J."/>
            <person name="Henrissat B."/>
            <person name="Kuo A."/>
            <person name="Liang C."/>
            <person name="Lipzen A."/>
            <person name="Lutzoni F."/>
            <person name="Magnuson J."/>
            <person name="Mondo S."/>
            <person name="Nolan M."/>
            <person name="Ohm R."/>
            <person name="Pangilinan J."/>
            <person name="Park H.-J."/>
            <person name="Ramirez L."/>
            <person name="Alfaro M."/>
            <person name="Sun H."/>
            <person name="Tritt A."/>
            <person name="Yoshinaga Y."/>
            <person name="Zwiers L.-H."/>
            <person name="Turgeon B."/>
            <person name="Goodwin S."/>
            <person name="Spatafora J."/>
            <person name="Crous P."/>
            <person name="Grigoriev I."/>
        </authorList>
    </citation>
    <scope>NUCLEOTIDE SEQUENCE</scope>
    <source>
        <strain evidence="13">CBS 627.86</strain>
    </source>
</reference>
<evidence type="ECO:0000256" key="3">
    <source>
        <dbReference type="ARBA" id="ARBA00022692"/>
    </source>
</evidence>
<feature type="transmembrane region" description="Helical" evidence="10">
    <location>
        <begin position="152"/>
        <end position="171"/>
    </location>
</feature>
<feature type="transmembrane region" description="Helical" evidence="10">
    <location>
        <begin position="414"/>
        <end position="439"/>
    </location>
</feature>
<evidence type="ECO:0000313" key="13">
    <source>
        <dbReference type="EMBL" id="KAF2113767.1"/>
    </source>
</evidence>
<feature type="compositionally biased region" description="Low complexity" evidence="9">
    <location>
        <begin position="215"/>
        <end position="226"/>
    </location>
</feature>
<dbReference type="Pfam" id="PF00664">
    <property type="entry name" value="ABC_membrane"/>
    <property type="match status" value="1"/>
</dbReference>
<dbReference type="PROSITE" id="PS00211">
    <property type="entry name" value="ABC_TRANSPORTER_1"/>
    <property type="match status" value="1"/>
</dbReference>
<dbReference type="GO" id="GO:0016887">
    <property type="term" value="F:ATP hydrolysis activity"/>
    <property type="evidence" value="ECO:0007669"/>
    <property type="project" value="InterPro"/>
</dbReference>
<evidence type="ECO:0000313" key="14">
    <source>
        <dbReference type="Proteomes" id="UP000799770"/>
    </source>
</evidence>
<feature type="domain" description="ABC transporter" evidence="11">
    <location>
        <begin position="592"/>
        <end position="826"/>
    </location>
</feature>
<keyword evidence="6 10" id="KW-1133">Transmembrane helix</keyword>
<evidence type="ECO:0000256" key="9">
    <source>
        <dbReference type="SAM" id="MobiDB-lite"/>
    </source>
</evidence>
<dbReference type="Pfam" id="PF00005">
    <property type="entry name" value="ABC_tran"/>
    <property type="match status" value="1"/>
</dbReference>
<evidence type="ECO:0000259" key="12">
    <source>
        <dbReference type="PROSITE" id="PS50929"/>
    </source>
</evidence>
<keyword evidence="3 10" id="KW-0812">Transmembrane</keyword>
<keyword evidence="7 10" id="KW-0472">Membrane</keyword>
<evidence type="ECO:0000259" key="11">
    <source>
        <dbReference type="PROSITE" id="PS50893"/>
    </source>
</evidence>
<feature type="domain" description="ABC transmembrane type-1" evidence="12">
    <location>
        <begin position="282"/>
        <end position="558"/>
    </location>
</feature>
<gene>
    <name evidence="13" type="ORF">BDV96DRAFT_578306</name>
</gene>
<evidence type="ECO:0000256" key="6">
    <source>
        <dbReference type="ARBA" id="ARBA00022989"/>
    </source>
</evidence>